<gene>
    <name evidence="1" type="ORF">MKW94_020033</name>
</gene>
<dbReference type="AlphaFoldDB" id="A0AA41SBR5"/>
<dbReference type="EMBL" id="JAJJMA010113295">
    <property type="protein sequence ID" value="MCL7031553.1"/>
    <property type="molecule type" value="Genomic_DNA"/>
</dbReference>
<dbReference type="Pfam" id="PF03004">
    <property type="entry name" value="Transposase_24"/>
    <property type="match status" value="1"/>
</dbReference>
<organism evidence="1 2">
    <name type="scientific">Papaver nudicaule</name>
    <name type="common">Iceland poppy</name>
    <dbReference type="NCBI Taxonomy" id="74823"/>
    <lineage>
        <taxon>Eukaryota</taxon>
        <taxon>Viridiplantae</taxon>
        <taxon>Streptophyta</taxon>
        <taxon>Embryophyta</taxon>
        <taxon>Tracheophyta</taxon>
        <taxon>Spermatophyta</taxon>
        <taxon>Magnoliopsida</taxon>
        <taxon>Ranunculales</taxon>
        <taxon>Papaveraceae</taxon>
        <taxon>Papaveroideae</taxon>
        <taxon>Papaver</taxon>
    </lineage>
</organism>
<reference evidence="1" key="1">
    <citation type="submission" date="2022-03" db="EMBL/GenBank/DDBJ databases">
        <title>A functionally conserved STORR gene fusion in Papaver species that diverged 16.8 million years ago.</title>
        <authorList>
            <person name="Catania T."/>
        </authorList>
    </citation>
    <scope>NUCLEOTIDE SEQUENCE</scope>
    <source>
        <strain evidence="1">S-191538</strain>
    </source>
</reference>
<proteinExistence type="predicted"/>
<evidence type="ECO:0000313" key="2">
    <source>
        <dbReference type="Proteomes" id="UP001177140"/>
    </source>
</evidence>
<evidence type="ECO:0000313" key="1">
    <source>
        <dbReference type="EMBL" id="MCL7031553.1"/>
    </source>
</evidence>
<dbReference type="InterPro" id="IPR004252">
    <property type="entry name" value="Probable_transposase_24"/>
</dbReference>
<keyword evidence="2" id="KW-1185">Reference proteome</keyword>
<comment type="caution">
    <text evidence="1">The sequence shown here is derived from an EMBL/GenBank/DDBJ whole genome shotgun (WGS) entry which is preliminary data.</text>
</comment>
<dbReference type="Proteomes" id="UP001177140">
    <property type="component" value="Unassembled WGS sequence"/>
</dbReference>
<sequence>MWVRQRENIPLTVELFKDVDSEYVDRVVQLARDRYTFKPDNEFTTDVIKERIRDRYKGFRTELSNHYQKTCNSDYDRALATPHKKITNREDWKFLCDHFRSDEFQKRSAQGRKARSQQVLPHSNGPISFSQTLHERVLNGEPTDPVTMFEVTHNFKKCRDTTKCDDIKVYIYVFFS</sequence>
<name>A0AA41SBR5_PAPNU</name>
<accession>A0AA41SBR5</accession>
<protein>
    <submittedName>
        <fullName evidence="1">Uncharacterized protein</fullName>
    </submittedName>
</protein>